<dbReference type="AlphaFoldDB" id="A0A5S6Q2W6"/>
<evidence type="ECO:0000313" key="2">
    <source>
        <dbReference type="Proteomes" id="UP000046395"/>
    </source>
</evidence>
<protein>
    <submittedName>
        <fullName evidence="3 4">LITAF domain-containing protein</fullName>
    </submittedName>
</protein>
<name>A0A5S6Q2W6_TRIMR</name>
<accession>A0A5S6Q2W6</accession>
<evidence type="ECO:0000256" key="1">
    <source>
        <dbReference type="SAM" id="MobiDB-lite"/>
    </source>
</evidence>
<dbReference type="WBParaSite" id="TMUE_0000001543.1">
    <property type="protein sequence ID" value="TMUE_0000001543.1"/>
    <property type="gene ID" value="WBGene00297433"/>
</dbReference>
<dbReference type="Proteomes" id="UP000046395">
    <property type="component" value="Unassembled WGS sequence"/>
</dbReference>
<dbReference type="WBParaSite" id="TMUE_1000004130.1">
    <property type="protein sequence ID" value="TMUE_1000004130.1"/>
    <property type="gene ID" value="WBGene00294064"/>
</dbReference>
<reference evidence="2" key="1">
    <citation type="submission" date="2014-03" db="EMBL/GenBank/DDBJ databases">
        <title>The whipworm genome and dual-species transcriptomics of an intimate host-pathogen interaction.</title>
        <authorList>
            <person name="Foth B.J."/>
            <person name="Tsai I.J."/>
            <person name="Reid A.J."/>
            <person name="Bancroft A.J."/>
            <person name="Nichol S."/>
            <person name="Tracey A."/>
            <person name="Holroyd N."/>
            <person name="Cotton J.A."/>
            <person name="Stanley E.J."/>
            <person name="Zarowiecki M."/>
            <person name="Liu J.Z."/>
            <person name="Huckvale T."/>
            <person name="Cooper P.J."/>
            <person name="Grencis R.K."/>
            <person name="Berriman M."/>
        </authorList>
    </citation>
    <scope>NUCLEOTIDE SEQUENCE [LARGE SCALE GENOMIC DNA]</scope>
    <source>
        <strain evidence="2">Edinburgh</strain>
    </source>
</reference>
<proteinExistence type="predicted"/>
<organism evidence="2 3">
    <name type="scientific">Trichuris muris</name>
    <name type="common">Mouse whipworm</name>
    <dbReference type="NCBI Taxonomy" id="70415"/>
    <lineage>
        <taxon>Eukaryota</taxon>
        <taxon>Metazoa</taxon>
        <taxon>Ecdysozoa</taxon>
        <taxon>Nematoda</taxon>
        <taxon>Enoplea</taxon>
        <taxon>Dorylaimia</taxon>
        <taxon>Trichinellida</taxon>
        <taxon>Trichuridae</taxon>
        <taxon>Trichuris</taxon>
    </lineage>
</organism>
<evidence type="ECO:0000313" key="3">
    <source>
        <dbReference type="WBParaSite" id="TMUE_0000001543.1"/>
    </source>
</evidence>
<evidence type="ECO:0000313" key="4">
    <source>
        <dbReference type="WBParaSite" id="TMUE_1000004130.1"/>
    </source>
</evidence>
<keyword evidence="2" id="KW-1185">Reference proteome</keyword>
<reference evidence="3 4" key="2">
    <citation type="submission" date="2019-12" db="UniProtKB">
        <authorList>
            <consortium name="WormBaseParasite"/>
        </authorList>
    </citation>
    <scope>IDENTIFICATION</scope>
</reference>
<feature type="compositionally biased region" description="Basic and acidic residues" evidence="1">
    <location>
        <begin position="85"/>
        <end position="95"/>
    </location>
</feature>
<sequence>MSREGPPRSRPVPPRRGGRRGAQMSAPRYPGGQPPGLMPFGEPGYFRPPFPSRGMGPPRPRASARRPYRQTVPSYRPPSENPVKGPEHASDDKYHWVRGGQPSTAREETTNERPDCVCYRPRQTIYCMQCDHTSKDQRIQRLCPAHPNVVMLMDLTKCPVCGASSFWLRENGNE</sequence>
<feature type="region of interest" description="Disordered" evidence="1">
    <location>
        <begin position="1"/>
        <end position="109"/>
    </location>
</feature>